<name>A0AAD7F888_9AGAR</name>
<dbReference type="AlphaFoldDB" id="A0AAD7F888"/>
<accession>A0AAD7F888</accession>
<protein>
    <submittedName>
        <fullName evidence="1">Uncharacterized protein</fullName>
    </submittedName>
</protein>
<proteinExistence type="predicted"/>
<sequence length="104" mass="11849">RNRPIGDLYAMNAELALQSAQPYPGDEEFNEQDCFGNRRFTVHRASSTEHAIMDSEGLDNVLIASILLEDPNFTLSLWYAHQRQEAMGLELWDTERFLGLGDAF</sequence>
<comment type="caution">
    <text evidence="1">The sequence shown here is derived from an EMBL/GenBank/DDBJ whole genome shotgun (WGS) entry which is preliminary data.</text>
</comment>
<feature type="non-terminal residue" evidence="1">
    <location>
        <position position="1"/>
    </location>
</feature>
<feature type="non-terminal residue" evidence="1">
    <location>
        <position position="104"/>
    </location>
</feature>
<organism evidence="1 2">
    <name type="scientific">Roridomyces roridus</name>
    <dbReference type="NCBI Taxonomy" id="1738132"/>
    <lineage>
        <taxon>Eukaryota</taxon>
        <taxon>Fungi</taxon>
        <taxon>Dikarya</taxon>
        <taxon>Basidiomycota</taxon>
        <taxon>Agaricomycotina</taxon>
        <taxon>Agaricomycetes</taxon>
        <taxon>Agaricomycetidae</taxon>
        <taxon>Agaricales</taxon>
        <taxon>Marasmiineae</taxon>
        <taxon>Mycenaceae</taxon>
        <taxon>Roridomyces</taxon>
    </lineage>
</organism>
<evidence type="ECO:0000313" key="2">
    <source>
        <dbReference type="Proteomes" id="UP001221142"/>
    </source>
</evidence>
<reference evidence="1" key="1">
    <citation type="submission" date="2023-03" db="EMBL/GenBank/DDBJ databases">
        <title>Massive genome expansion in bonnet fungi (Mycena s.s.) driven by repeated elements and novel gene families across ecological guilds.</title>
        <authorList>
            <consortium name="Lawrence Berkeley National Laboratory"/>
            <person name="Harder C.B."/>
            <person name="Miyauchi S."/>
            <person name="Viragh M."/>
            <person name="Kuo A."/>
            <person name="Thoen E."/>
            <person name="Andreopoulos B."/>
            <person name="Lu D."/>
            <person name="Skrede I."/>
            <person name="Drula E."/>
            <person name="Henrissat B."/>
            <person name="Morin E."/>
            <person name="Kohler A."/>
            <person name="Barry K."/>
            <person name="LaButti K."/>
            <person name="Morin E."/>
            <person name="Salamov A."/>
            <person name="Lipzen A."/>
            <person name="Mereny Z."/>
            <person name="Hegedus B."/>
            <person name="Baldrian P."/>
            <person name="Stursova M."/>
            <person name="Weitz H."/>
            <person name="Taylor A."/>
            <person name="Grigoriev I.V."/>
            <person name="Nagy L.G."/>
            <person name="Martin F."/>
            <person name="Kauserud H."/>
        </authorList>
    </citation>
    <scope>NUCLEOTIDE SEQUENCE</scope>
    <source>
        <strain evidence="1">9284</strain>
    </source>
</reference>
<evidence type="ECO:0000313" key="1">
    <source>
        <dbReference type="EMBL" id="KAJ7603674.1"/>
    </source>
</evidence>
<dbReference type="EMBL" id="JARKIF010000130">
    <property type="protein sequence ID" value="KAJ7603674.1"/>
    <property type="molecule type" value="Genomic_DNA"/>
</dbReference>
<keyword evidence="2" id="KW-1185">Reference proteome</keyword>
<dbReference type="Proteomes" id="UP001221142">
    <property type="component" value="Unassembled WGS sequence"/>
</dbReference>
<gene>
    <name evidence="1" type="ORF">FB45DRAFT_687506</name>
</gene>